<keyword evidence="1" id="KW-0812">Transmembrane</keyword>
<protein>
    <submittedName>
        <fullName evidence="2">Uncharacterized protein</fullName>
    </submittedName>
</protein>
<name>A0AAD2D941_EUPCR</name>
<sequence length="471" mass="54329">MITSIVDNLLNKAFELFVHRVCPAVMEGDRMLKQKIPYFYRAMILVPVVIWMVILKSKLIFHQLFDVSSTQENVCVTTKSWEDQVSKILLTLAYLIWAFWDKIILQNPKAVTLLTKEPTSHKQVFHDAPDQADSLKFYLSDENIPCNCRIGNPLKAHKKRSISSKLPDDYTCSKKFKEDESFCQNNSKFMGFLHESCQNYTGNSEQEDLLNKVDYAKVLSSIEKLVQMEDPYSELKLRVHRSEDYQIYMKLQTSQQMKVVSGSVMCETHYCFSIPDVKMSKSQVREILRQEQIIATHLESSSECEFVFEFEVAYPHVMKSPKTLSSQLRDTLASTAWDSSSQYQKHFLKALNEIQNNLGVLVCNYVIDQFGDIITQLGVDCDQQDIVVLNFSTQTCLSNKDWPEKRLEDSTSQELKLSDSESIAEEAARVNVGEFYDTIVGHKTQFPMKAQSEKLERLCNQNIPKRPSKYL</sequence>
<dbReference type="Proteomes" id="UP001295684">
    <property type="component" value="Unassembled WGS sequence"/>
</dbReference>
<evidence type="ECO:0000313" key="2">
    <source>
        <dbReference type="EMBL" id="CAI2384095.1"/>
    </source>
</evidence>
<keyword evidence="1" id="KW-0472">Membrane</keyword>
<gene>
    <name evidence="2" type="ORF">ECRASSUSDP1_LOCUS25616</name>
</gene>
<keyword evidence="3" id="KW-1185">Reference proteome</keyword>
<proteinExistence type="predicted"/>
<feature type="transmembrane region" description="Helical" evidence="1">
    <location>
        <begin position="38"/>
        <end position="55"/>
    </location>
</feature>
<reference evidence="2" key="1">
    <citation type="submission" date="2023-07" db="EMBL/GenBank/DDBJ databases">
        <authorList>
            <consortium name="AG Swart"/>
            <person name="Singh M."/>
            <person name="Singh A."/>
            <person name="Seah K."/>
            <person name="Emmerich C."/>
        </authorList>
    </citation>
    <scope>NUCLEOTIDE SEQUENCE</scope>
    <source>
        <strain evidence="2">DP1</strain>
    </source>
</reference>
<accession>A0AAD2D941</accession>
<dbReference type="AlphaFoldDB" id="A0AAD2D941"/>
<dbReference type="EMBL" id="CAMPGE010026407">
    <property type="protein sequence ID" value="CAI2384095.1"/>
    <property type="molecule type" value="Genomic_DNA"/>
</dbReference>
<evidence type="ECO:0000256" key="1">
    <source>
        <dbReference type="SAM" id="Phobius"/>
    </source>
</evidence>
<evidence type="ECO:0000313" key="3">
    <source>
        <dbReference type="Proteomes" id="UP001295684"/>
    </source>
</evidence>
<organism evidence="2 3">
    <name type="scientific">Euplotes crassus</name>
    <dbReference type="NCBI Taxonomy" id="5936"/>
    <lineage>
        <taxon>Eukaryota</taxon>
        <taxon>Sar</taxon>
        <taxon>Alveolata</taxon>
        <taxon>Ciliophora</taxon>
        <taxon>Intramacronucleata</taxon>
        <taxon>Spirotrichea</taxon>
        <taxon>Hypotrichia</taxon>
        <taxon>Euplotida</taxon>
        <taxon>Euplotidae</taxon>
        <taxon>Moneuplotes</taxon>
    </lineage>
</organism>
<keyword evidence="1" id="KW-1133">Transmembrane helix</keyword>
<comment type="caution">
    <text evidence="2">The sequence shown here is derived from an EMBL/GenBank/DDBJ whole genome shotgun (WGS) entry which is preliminary data.</text>
</comment>